<feature type="transmembrane region" description="Helical" evidence="7">
    <location>
        <begin position="305"/>
        <end position="327"/>
    </location>
</feature>
<dbReference type="EMBL" id="FUYX01000025">
    <property type="protein sequence ID" value="SKC17137.1"/>
    <property type="molecule type" value="Genomic_DNA"/>
</dbReference>
<dbReference type="GO" id="GO:0022857">
    <property type="term" value="F:transmembrane transporter activity"/>
    <property type="evidence" value="ECO:0007669"/>
    <property type="project" value="UniProtKB-UniRule"/>
</dbReference>
<feature type="transmembrane region" description="Helical" evidence="7">
    <location>
        <begin position="47"/>
        <end position="66"/>
    </location>
</feature>
<dbReference type="AlphaFoldDB" id="A0A0Q3HYT4"/>
<comment type="function">
    <text evidence="7">Part of the tripartite ATP-independent periplasmic (TRAP) transport system.</text>
</comment>
<keyword evidence="4 7" id="KW-0812">Transmembrane</keyword>
<dbReference type="PANTHER" id="PTHR33362:SF5">
    <property type="entry name" value="C4-DICARBOXYLATE TRAP TRANSPORTER LARGE PERMEASE PROTEIN DCTM"/>
    <property type="match status" value="1"/>
</dbReference>
<evidence type="ECO:0000256" key="1">
    <source>
        <dbReference type="ARBA" id="ARBA00004429"/>
    </source>
</evidence>
<protein>
    <recommendedName>
        <fullName evidence="7">TRAP transporter large permease protein</fullName>
    </recommendedName>
</protein>
<dbReference type="PIRSF" id="PIRSF006066">
    <property type="entry name" value="HI0050"/>
    <property type="match status" value="1"/>
</dbReference>
<evidence type="ECO:0000313" key="9">
    <source>
        <dbReference type="EMBL" id="KQK27943.1"/>
    </source>
</evidence>
<feature type="transmembrane region" description="Helical" evidence="7">
    <location>
        <begin position="135"/>
        <end position="158"/>
    </location>
</feature>
<feature type="transmembrane region" description="Helical" evidence="7">
    <location>
        <begin position="170"/>
        <end position="195"/>
    </location>
</feature>
<feature type="transmembrane region" description="Helical" evidence="7">
    <location>
        <begin position="359"/>
        <end position="382"/>
    </location>
</feature>
<dbReference type="OrthoDB" id="9783448at2"/>
<keyword evidence="7" id="KW-0813">Transport</keyword>
<dbReference type="Proteomes" id="UP000190130">
    <property type="component" value="Unassembled WGS sequence"/>
</dbReference>
<organism evidence="9 11">
    <name type="scientific">Bosea thiooxidans</name>
    <dbReference type="NCBI Taxonomy" id="53254"/>
    <lineage>
        <taxon>Bacteria</taxon>
        <taxon>Pseudomonadati</taxon>
        <taxon>Pseudomonadota</taxon>
        <taxon>Alphaproteobacteria</taxon>
        <taxon>Hyphomicrobiales</taxon>
        <taxon>Boseaceae</taxon>
        <taxon>Bosea</taxon>
    </lineage>
</organism>
<dbReference type="Proteomes" id="UP000051562">
    <property type="component" value="Unassembled WGS sequence"/>
</dbReference>
<dbReference type="InterPro" id="IPR010656">
    <property type="entry name" value="DctM"/>
</dbReference>
<proteinExistence type="inferred from homology"/>
<evidence type="ECO:0000256" key="6">
    <source>
        <dbReference type="ARBA" id="ARBA00023136"/>
    </source>
</evidence>
<dbReference type="InterPro" id="IPR004681">
    <property type="entry name" value="TRAP_DctM"/>
</dbReference>
<evidence type="ECO:0000256" key="7">
    <source>
        <dbReference type="RuleBase" id="RU369079"/>
    </source>
</evidence>
<comment type="similarity">
    <text evidence="7">Belongs to the TRAP transporter large permease family.</text>
</comment>
<feature type="transmembrane region" description="Helical" evidence="7">
    <location>
        <begin position="102"/>
        <end position="123"/>
    </location>
</feature>
<dbReference type="STRING" id="53254.SAMN05660750_05024"/>
<gene>
    <name evidence="9" type="ORF">ARD30_24090</name>
    <name evidence="10" type="ORF">SAMN05660750_05024</name>
</gene>
<evidence type="ECO:0000313" key="10">
    <source>
        <dbReference type="EMBL" id="SKC17137.1"/>
    </source>
</evidence>
<accession>A0A0Q3HYT4</accession>
<sequence>MVPTSLGLLIVLLGLSIPVGAALLLLALSLGAAFSPMPIYLAMGEVIWSASTNAILVSVPLFVLLGEILLRSGMADRLYGSMSHWLAWLPGGLMHANIGASMVFAATSGSSVATAATIGTVATPVIKSYGYGERLFLGTVAAGGTLGILIPPSINLIIYGWLTQTSVPQLYLAGFVPGIVLGLIFMATILICCLIRPQWRGRAIETSWNQRIASLGGLVPPGIIFLIVIGSIYAGFATPTESAALGVVVAIGLAAINRRLSVRMILEALDGTMRTSAMIMLIVASAFFLNFVLSAIGLVGALNSFITGLGLGPMGTLVAIIVFYLILGCFMEPLPMMIVTIPIIVPVVVQAGFDPVWFGIMVVLLCETAMITPPVGVNLYVVQGVRGRGVISDVILGVLPFIGSLLAMIVLIIAAPDIVMWLPRLIGAQ</sequence>
<name>A0A0Q3HYT4_9HYPH</name>
<feature type="transmembrane region" description="Helical" evidence="7">
    <location>
        <begin position="242"/>
        <end position="257"/>
    </location>
</feature>
<evidence type="ECO:0000256" key="5">
    <source>
        <dbReference type="ARBA" id="ARBA00022989"/>
    </source>
</evidence>
<feature type="transmembrane region" description="Helical" evidence="7">
    <location>
        <begin position="215"/>
        <end position="236"/>
    </location>
</feature>
<keyword evidence="2" id="KW-1003">Cell membrane</keyword>
<dbReference type="NCBIfam" id="TIGR00786">
    <property type="entry name" value="dctM"/>
    <property type="match status" value="1"/>
</dbReference>
<keyword evidence="5 7" id="KW-1133">Transmembrane helix</keyword>
<evidence type="ECO:0000256" key="2">
    <source>
        <dbReference type="ARBA" id="ARBA00022475"/>
    </source>
</evidence>
<feature type="transmembrane region" description="Helical" evidence="7">
    <location>
        <begin position="334"/>
        <end position="353"/>
    </location>
</feature>
<keyword evidence="6 7" id="KW-0472">Membrane</keyword>
<feature type="transmembrane region" description="Helical" evidence="7">
    <location>
        <begin position="394"/>
        <end position="415"/>
    </location>
</feature>
<dbReference type="RefSeq" id="WP_055730723.1">
    <property type="nucleotide sequence ID" value="NZ_FUYX01000025.1"/>
</dbReference>
<evidence type="ECO:0000313" key="12">
    <source>
        <dbReference type="Proteomes" id="UP000190130"/>
    </source>
</evidence>
<evidence type="ECO:0000313" key="11">
    <source>
        <dbReference type="Proteomes" id="UP000051562"/>
    </source>
</evidence>
<reference evidence="9 11" key="1">
    <citation type="submission" date="2015-10" db="EMBL/GenBank/DDBJ databases">
        <title>Draft genome of Bosea thiooxidans.</title>
        <authorList>
            <person name="Wang X."/>
        </authorList>
    </citation>
    <scope>NUCLEOTIDE SEQUENCE [LARGE SCALE GENOMIC DNA]</scope>
    <source>
        <strain evidence="9 11">CGMCC 9174</strain>
    </source>
</reference>
<dbReference type="PANTHER" id="PTHR33362">
    <property type="entry name" value="SIALIC ACID TRAP TRANSPORTER PERMEASE PROTEIN SIAT-RELATED"/>
    <property type="match status" value="1"/>
</dbReference>
<keyword evidence="11" id="KW-1185">Reference proteome</keyword>
<evidence type="ECO:0000256" key="4">
    <source>
        <dbReference type="ARBA" id="ARBA00022692"/>
    </source>
</evidence>
<feature type="transmembrane region" description="Helical" evidence="7">
    <location>
        <begin position="278"/>
        <end position="299"/>
    </location>
</feature>
<reference evidence="10 12" key="2">
    <citation type="submission" date="2017-02" db="EMBL/GenBank/DDBJ databases">
        <authorList>
            <person name="Peterson S.W."/>
        </authorList>
    </citation>
    <scope>NUCLEOTIDE SEQUENCE [LARGE SCALE GENOMIC DNA]</scope>
    <source>
        <strain evidence="10 12">DSM 9653</strain>
    </source>
</reference>
<evidence type="ECO:0000259" key="8">
    <source>
        <dbReference type="Pfam" id="PF06808"/>
    </source>
</evidence>
<keyword evidence="3 7" id="KW-0997">Cell inner membrane</keyword>
<dbReference type="GO" id="GO:0005886">
    <property type="term" value="C:plasma membrane"/>
    <property type="evidence" value="ECO:0007669"/>
    <property type="project" value="UniProtKB-SubCell"/>
</dbReference>
<feature type="transmembrane region" description="Helical" evidence="7">
    <location>
        <begin position="78"/>
        <end position="96"/>
    </location>
</feature>
<dbReference type="Pfam" id="PF06808">
    <property type="entry name" value="DctM"/>
    <property type="match status" value="1"/>
</dbReference>
<comment type="subunit">
    <text evidence="7">The complex comprises the extracytoplasmic solute receptor protein and the two transmembrane proteins.</text>
</comment>
<evidence type="ECO:0000256" key="3">
    <source>
        <dbReference type="ARBA" id="ARBA00022519"/>
    </source>
</evidence>
<dbReference type="EMBL" id="LMAR01000085">
    <property type="protein sequence ID" value="KQK27943.1"/>
    <property type="molecule type" value="Genomic_DNA"/>
</dbReference>
<comment type="subcellular location">
    <subcellularLocation>
        <location evidence="1 7">Cell inner membrane</location>
        <topology evidence="1 7">Multi-pass membrane protein</topology>
    </subcellularLocation>
</comment>
<feature type="domain" description="TRAP C4-dicarboxylate transport system permease DctM subunit" evidence="8">
    <location>
        <begin position="6"/>
        <end position="417"/>
    </location>
</feature>